<protein>
    <submittedName>
        <fullName evidence="1">Uncharacterized protein</fullName>
    </submittedName>
</protein>
<dbReference type="RefSeq" id="WP_055171820.1">
    <property type="nucleotide sequence ID" value="NZ_CZAI01000004.1"/>
</dbReference>
<organism evidence="1 2">
    <name type="scientific">Bacteroides caccae</name>
    <dbReference type="NCBI Taxonomy" id="47678"/>
    <lineage>
        <taxon>Bacteria</taxon>
        <taxon>Pseudomonadati</taxon>
        <taxon>Bacteroidota</taxon>
        <taxon>Bacteroidia</taxon>
        <taxon>Bacteroidales</taxon>
        <taxon>Bacteroidaceae</taxon>
        <taxon>Bacteroides</taxon>
    </lineage>
</organism>
<accession>A0A174MYI5</accession>
<evidence type="ECO:0000313" key="1">
    <source>
        <dbReference type="EMBL" id="CUP40546.1"/>
    </source>
</evidence>
<evidence type="ECO:0000313" key="2">
    <source>
        <dbReference type="Proteomes" id="UP000095657"/>
    </source>
</evidence>
<proteinExistence type="predicted"/>
<dbReference type="AlphaFoldDB" id="A0A174MYI5"/>
<name>A0A174MYI5_9BACE</name>
<dbReference type="Proteomes" id="UP000095657">
    <property type="component" value="Unassembled WGS sequence"/>
</dbReference>
<reference evidence="1 2" key="1">
    <citation type="submission" date="2015-09" db="EMBL/GenBank/DDBJ databases">
        <authorList>
            <consortium name="Pathogen Informatics"/>
        </authorList>
    </citation>
    <scope>NUCLEOTIDE SEQUENCE [LARGE SCALE GENOMIC DNA]</scope>
    <source>
        <strain evidence="1 2">2789STDY5834880</strain>
    </source>
</reference>
<dbReference type="EMBL" id="CZAI01000004">
    <property type="protein sequence ID" value="CUP40546.1"/>
    <property type="molecule type" value="Genomic_DNA"/>
</dbReference>
<gene>
    <name evidence="1" type="ORF">ERS852494_02181</name>
</gene>
<sequence>MNDELEILQCLIENRIFAPSPSALAKRLAYKGKMTIYRVMEGKVSFRVVHDVWRKLLKEFHITDDIPYFIGRVCYITKLFHNAILPEMNTKHPEWIENVLISLIDDIYVYNSDKFNKEFVPILKDFRRDEPDVYWGMAVLFYIKAKGYDPYGRATEQILYKFLDRLDSFLYTLYPENNMAHQAACNLKSLAERNKDNKNIWWLLYNGTLILRYYTDPKFINTAIKCFQLLNWPARSYWIIPKTSYQEGVQAWLMVENNFNTATNGYYILLQLETGKDTNTFKAQDMCVFQFWTIDTEEDYPILQTSKMVNKKKEFCHYLYDYDSDDRILKITPNPDTGNLHKLPLSMYQVNLSEPKGINEKIWSRIFTKFDKGIGETIYKNALENFLGISNRNNEYTIKDVIITRSDFLLILTEAGVDKTYQLPISAYSFLSDINPSCSIMITEHKDDSEIYVEWDSLGYAIKLSEFTLKS</sequence>